<dbReference type="GO" id="GO:0032259">
    <property type="term" value="P:methylation"/>
    <property type="evidence" value="ECO:0007669"/>
    <property type="project" value="UniProtKB-KW"/>
</dbReference>
<name>A0A1G2HJS3_9BACT</name>
<evidence type="ECO:0000256" key="3">
    <source>
        <dbReference type="ARBA" id="ARBA00022691"/>
    </source>
</evidence>
<gene>
    <name evidence="5" type="ORF">A2812_00540</name>
</gene>
<comment type="caution">
    <text evidence="5">The sequence shown here is derived from an EMBL/GenBank/DDBJ whole genome shotgun (WGS) entry which is preliminary data.</text>
</comment>
<protein>
    <submittedName>
        <fullName evidence="5">Transcriptional regulator</fullName>
    </submittedName>
</protein>
<dbReference type="PANTHER" id="PTHR12829">
    <property type="entry name" value="N6-ADENOSINE-METHYLTRANSFERASE"/>
    <property type="match status" value="1"/>
</dbReference>
<evidence type="ECO:0000313" key="5">
    <source>
        <dbReference type="EMBL" id="OGZ62705.1"/>
    </source>
</evidence>
<proteinExistence type="inferred from homology"/>
<dbReference type="InterPro" id="IPR007757">
    <property type="entry name" value="MT-A70-like"/>
</dbReference>
<dbReference type="PROSITE" id="PS00092">
    <property type="entry name" value="N6_MTASE"/>
    <property type="match status" value="1"/>
</dbReference>
<dbReference type="Gene3D" id="3.40.50.150">
    <property type="entry name" value="Vaccinia Virus protein VP39"/>
    <property type="match status" value="1"/>
</dbReference>
<reference evidence="5 6" key="1">
    <citation type="journal article" date="2016" name="Nat. Commun.">
        <title>Thousands of microbial genomes shed light on interconnected biogeochemical processes in an aquifer system.</title>
        <authorList>
            <person name="Anantharaman K."/>
            <person name="Brown C.T."/>
            <person name="Hug L.A."/>
            <person name="Sharon I."/>
            <person name="Castelle C.J."/>
            <person name="Probst A.J."/>
            <person name="Thomas B.C."/>
            <person name="Singh A."/>
            <person name="Wilkins M.J."/>
            <person name="Karaoz U."/>
            <person name="Brodie E.L."/>
            <person name="Williams K.H."/>
            <person name="Hubbard S.S."/>
            <person name="Banfield J.F."/>
        </authorList>
    </citation>
    <scope>NUCLEOTIDE SEQUENCE [LARGE SCALE GENOMIC DNA]</scope>
</reference>
<dbReference type="PANTHER" id="PTHR12829:SF7">
    <property type="entry name" value="N6-ADENOSINE-METHYLTRANSFERASE CATALYTIC SUBUNIT"/>
    <property type="match status" value="1"/>
</dbReference>
<organism evidence="5 6">
    <name type="scientific">Candidatus Staskawiczbacteria bacterium RIFCSPHIGHO2_01_FULL_36_16</name>
    <dbReference type="NCBI Taxonomy" id="1802200"/>
    <lineage>
        <taxon>Bacteria</taxon>
        <taxon>Candidatus Staskawicziibacteriota</taxon>
    </lineage>
</organism>
<evidence type="ECO:0000313" key="6">
    <source>
        <dbReference type="Proteomes" id="UP000177190"/>
    </source>
</evidence>
<dbReference type="Proteomes" id="UP000177190">
    <property type="component" value="Unassembled WGS sequence"/>
</dbReference>
<dbReference type="AlphaFoldDB" id="A0A1G2HJS3"/>
<dbReference type="STRING" id="1802200.A2812_00540"/>
<evidence type="ECO:0000256" key="1">
    <source>
        <dbReference type="ARBA" id="ARBA00022603"/>
    </source>
</evidence>
<accession>A0A1G2HJS3</accession>
<dbReference type="SUPFAM" id="SSF53335">
    <property type="entry name" value="S-adenosyl-L-methionine-dependent methyltransferases"/>
    <property type="match status" value="1"/>
</dbReference>
<sequence>MQKQTGYSVYNNNAKKRIKQNPLTNLYPELPNKKFDIIYADPPWDYNGKLQFDKSSKNVEQIDLSKNIFVSSASFKYPTLKTSELMKIPIHKITKDDCLLFMWTTNPHLSQAIDLGETWGFEYRTVAFVWDKMKHNPGQYTLSNCELCLLFKHGKIPVPRGARNIQQLVRSPRKEHSEKPTEVMRAIEKMFPSQNRIELFARKKNEGWTVWGLDVITAN</sequence>
<keyword evidence="2" id="KW-0808">Transferase</keyword>
<dbReference type="EMBL" id="MHOM01000053">
    <property type="protein sequence ID" value="OGZ62705.1"/>
    <property type="molecule type" value="Genomic_DNA"/>
</dbReference>
<comment type="similarity">
    <text evidence="4">Belongs to the MT-A70-like family.</text>
</comment>
<dbReference type="InterPro" id="IPR002052">
    <property type="entry name" value="DNA_methylase_N6_adenine_CS"/>
</dbReference>
<evidence type="ECO:0000256" key="4">
    <source>
        <dbReference type="PROSITE-ProRule" id="PRU00489"/>
    </source>
</evidence>
<dbReference type="Pfam" id="PF05063">
    <property type="entry name" value="MT-A70"/>
    <property type="match status" value="1"/>
</dbReference>
<evidence type="ECO:0000256" key="2">
    <source>
        <dbReference type="ARBA" id="ARBA00022679"/>
    </source>
</evidence>
<keyword evidence="3" id="KW-0949">S-adenosyl-L-methionine</keyword>
<dbReference type="GO" id="GO:0008168">
    <property type="term" value="F:methyltransferase activity"/>
    <property type="evidence" value="ECO:0007669"/>
    <property type="project" value="UniProtKB-KW"/>
</dbReference>
<dbReference type="InterPro" id="IPR029063">
    <property type="entry name" value="SAM-dependent_MTases_sf"/>
</dbReference>
<keyword evidence="1" id="KW-0489">Methyltransferase</keyword>
<dbReference type="GO" id="GO:0003676">
    <property type="term" value="F:nucleic acid binding"/>
    <property type="evidence" value="ECO:0007669"/>
    <property type="project" value="InterPro"/>
</dbReference>
<dbReference type="PROSITE" id="PS51143">
    <property type="entry name" value="MT_A70"/>
    <property type="match status" value="1"/>
</dbReference>